<evidence type="ECO:0000313" key="2">
    <source>
        <dbReference type="EMBL" id="KAF5534259.1"/>
    </source>
</evidence>
<feature type="compositionally biased region" description="Basic and acidic residues" evidence="1">
    <location>
        <begin position="125"/>
        <end position="137"/>
    </location>
</feature>
<dbReference type="Proteomes" id="UP000522262">
    <property type="component" value="Unassembled WGS sequence"/>
</dbReference>
<feature type="region of interest" description="Disordered" evidence="1">
    <location>
        <begin position="78"/>
        <end position="153"/>
    </location>
</feature>
<protein>
    <submittedName>
        <fullName evidence="2">Uncharacterized protein</fullName>
    </submittedName>
</protein>
<dbReference type="EMBL" id="JAAOAM010000307">
    <property type="protein sequence ID" value="KAF5534259.1"/>
    <property type="molecule type" value="Genomic_DNA"/>
</dbReference>
<evidence type="ECO:0000256" key="1">
    <source>
        <dbReference type="SAM" id="MobiDB-lite"/>
    </source>
</evidence>
<comment type="caution">
    <text evidence="2">The sequence shown here is derived from an EMBL/GenBank/DDBJ whole genome shotgun (WGS) entry which is preliminary data.</text>
</comment>
<feature type="compositionally biased region" description="Basic and acidic residues" evidence="1">
    <location>
        <begin position="90"/>
        <end position="113"/>
    </location>
</feature>
<dbReference type="AlphaFoldDB" id="A0A8H5ICE9"/>
<accession>A0A8H5ICE9</accession>
<organism evidence="2 3">
    <name type="scientific">Fusarium mexicanum</name>
    <dbReference type="NCBI Taxonomy" id="751941"/>
    <lineage>
        <taxon>Eukaryota</taxon>
        <taxon>Fungi</taxon>
        <taxon>Dikarya</taxon>
        <taxon>Ascomycota</taxon>
        <taxon>Pezizomycotina</taxon>
        <taxon>Sordariomycetes</taxon>
        <taxon>Hypocreomycetidae</taxon>
        <taxon>Hypocreales</taxon>
        <taxon>Nectriaceae</taxon>
        <taxon>Fusarium</taxon>
        <taxon>Fusarium fujikuroi species complex</taxon>
    </lineage>
</organism>
<proteinExistence type="predicted"/>
<reference evidence="2 3" key="1">
    <citation type="submission" date="2020-05" db="EMBL/GenBank/DDBJ databases">
        <title>Identification and distribution of gene clusters putatively required for synthesis of sphingolipid metabolism inhibitors in phylogenetically diverse species of the filamentous fungus Fusarium.</title>
        <authorList>
            <person name="Kim H.-S."/>
            <person name="Busman M."/>
            <person name="Brown D.W."/>
            <person name="Divon H."/>
            <person name="Uhlig S."/>
            <person name="Proctor R.H."/>
        </authorList>
    </citation>
    <scope>NUCLEOTIDE SEQUENCE [LARGE SCALE GENOMIC DNA]</scope>
    <source>
        <strain evidence="2 3">NRRL 53147</strain>
    </source>
</reference>
<evidence type="ECO:0000313" key="3">
    <source>
        <dbReference type="Proteomes" id="UP000522262"/>
    </source>
</evidence>
<keyword evidence="3" id="KW-1185">Reference proteome</keyword>
<gene>
    <name evidence="2" type="ORF">FMEXI_11381</name>
</gene>
<sequence>MSSRNINNDVLPKLIAALDKIYATTQGTDDTIGTLRDSIHELKRTAMDMESTNTLIHDSLSRLERSINRIDSRLRRIEEEMQKKQQGQQEAERVSKRVQESEDRKEREKKQRLAPEVIMTSISEMPRRTFEGEKKMIASENHANQNPRSIPPKITLQDLISGPIKKF</sequence>
<name>A0A8H5ICE9_9HYPO</name>